<accession>A0A372GPU8</accession>
<gene>
    <name evidence="3" type="ORF">D0T12_03690</name>
</gene>
<name>A0A372GPU8_9ACTN</name>
<dbReference type="Proteomes" id="UP000262882">
    <property type="component" value="Unassembled WGS sequence"/>
</dbReference>
<proteinExistence type="predicted"/>
<dbReference type="PANTHER" id="PTHR31778:SF2">
    <property type="entry name" value="BUD SITE SELECTION PROTEIN RAX2"/>
    <property type="match status" value="1"/>
</dbReference>
<dbReference type="OrthoDB" id="9802683at2"/>
<dbReference type="InterPro" id="IPR013783">
    <property type="entry name" value="Ig-like_fold"/>
</dbReference>
<dbReference type="SUPFAM" id="SSF63829">
    <property type="entry name" value="Calcium-dependent phosphotriesterase"/>
    <property type="match status" value="1"/>
</dbReference>
<organism evidence="3 4">
    <name type="scientific">Actinomadura spongiicola</name>
    <dbReference type="NCBI Taxonomy" id="2303421"/>
    <lineage>
        <taxon>Bacteria</taxon>
        <taxon>Bacillati</taxon>
        <taxon>Actinomycetota</taxon>
        <taxon>Actinomycetes</taxon>
        <taxon>Streptosporangiales</taxon>
        <taxon>Thermomonosporaceae</taxon>
        <taxon>Actinomadura</taxon>
    </lineage>
</organism>
<protein>
    <recommendedName>
        <fullName evidence="2">Fibronectin type-III domain-containing protein</fullName>
    </recommendedName>
</protein>
<dbReference type="PROSITE" id="PS50853">
    <property type="entry name" value="FN3"/>
    <property type="match status" value="1"/>
</dbReference>
<dbReference type="PANTHER" id="PTHR31778">
    <property type="entry name" value="BUD SITE SELECTION PROTEIN RAX2"/>
    <property type="match status" value="1"/>
</dbReference>
<dbReference type="InterPro" id="IPR011047">
    <property type="entry name" value="Quinoprotein_ADH-like_sf"/>
</dbReference>
<dbReference type="AlphaFoldDB" id="A0A372GPU8"/>
<dbReference type="RefSeq" id="WP_117397793.1">
    <property type="nucleotide sequence ID" value="NZ_QVNQ01000001.1"/>
</dbReference>
<dbReference type="GO" id="GO:1902929">
    <property type="term" value="C:plasma membrane of growing cell tip"/>
    <property type="evidence" value="ECO:0007669"/>
    <property type="project" value="TreeGrafter"/>
</dbReference>
<dbReference type="GO" id="GO:0005975">
    <property type="term" value="P:carbohydrate metabolic process"/>
    <property type="evidence" value="ECO:0007669"/>
    <property type="project" value="UniProtKB-ARBA"/>
</dbReference>
<sequence length="518" mass="54603">MALGATTALGVPSAAADTAPPAGEPPTVTADPLPTWQTNGTVWTVKVVGDAVYVGGTFTAIRPPGTSPGDPRELRRNNVAAFNATTGEPLPFNPDIQAKNAKEDIVQDLAVTPDGRTLYVSGKFATVNGQSRPRIASFALPGGQLTGLRHDIDGSVETLAVTATTVYAGGTFTSVDGTARQLLAAFDTATGALTGWAPIADARVMSMVVSPDGSQVVIGGKFDTLNGRPPHGLGSVRTDATGTSAPWETGLERIDDTRHSWATDLVADAATDSVYVSAAGTGAFDGRMAVDPNGGVLRWIDRCRGGSEAIGLLDGVLYTGSHAHDCSSQPDGFPELDDDGHQRLLAEPAVPDPAKHDTPPILHWFPDTNAAADGGQGPRAIDNNNRYLWVGGDFTTVNQRPQQGLTRFGTLAAAEDVNPPEPIAKPTVTKPDGTTGTLRITWRQTWDRDNRNLTYQVVRDGTTVVHTRNSASRFWDLKMLDHTDSGLASGSTHTYTIRATDHFGNTVQSPASEPVRSD</sequence>
<dbReference type="InterPro" id="IPR003961">
    <property type="entry name" value="FN3_dom"/>
</dbReference>
<feature type="domain" description="Fibronectin type-III" evidence="2">
    <location>
        <begin position="422"/>
        <end position="518"/>
    </location>
</feature>
<reference evidence="3 4" key="1">
    <citation type="submission" date="2018-08" db="EMBL/GenBank/DDBJ databases">
        <title>Actinomadura spongicola sp. nov., isolated from marine sponge Leucetta chagosensis.</title>
        <authorList>
            <person name="Li L."/>
            <person name="Lin H.W."/>
        </authorList>
    </citation>
    <scope>NUCLEOTIDE SEQUENCE [LARGE SCALE GENOMIC DNA]</scope>
    <source>
        <strain evidence="3 4">LHW52907</strain>
    </source>
</reference>
<dbReference type="Gene3D" id="2.60.40.10">
    <property type="entry name" value="Immunoglobulins"/>
    <property type="match status" value="1"/>
</dbReference>
<dbReference type="EMBL" id="QVNQ01000001">
    <property type="protein sequence ID" value="RFS87345.1"/>
    <property type="molecule type" value="Genomic_DNA"/>
</dbReference>
<dbReference type="Gene3D" id="2.130.10.10">
    <property type="entry name" value="YVTN repeat-like/Quinoprotein amine dehydrogenase"/>
    <property type="match status" value="1"/>
</dbReference>
<evidence type="ECO:0000259" key="2">
    <source>
        <dbReference type="PROSITE" id="PS50853"/>
    </source>
</evidence>
<feature type="region of interest" description="Disordered" evidence="1">
    <location>
        <begin position="1"/>
        <end position="36"/>
    </location>
</feature>
<evidence type="ECO:0000313" key="4">
    <source>
        <dbReference type="Proteomes" id="UP000262882"/>
    </source>
</evidence>
<evidence type="ECO:0000313" key="3">
    <source>
        <dbReference type="EMBL" id="RFS87345.1"/>
    </source>
</evidence>
<dbReference type="InterPro" id="IPR015943">
    <property type="entry name" value="WD40/YVTN_repeat-like_dom_sf"/>
</dbReference>
<keyword evidence="4" id="KW-1185">Reference proteome</keyword>
<comment type="caution">
    <text evidence="3">The sequence shown here is derived from an EMBL/GenBank/DDBJ whole genome shotgun (WGS) entry which is preliminary data.</text>
</comment>
<dbReference type="SUPFAM" id="SSF50998">
    <property type="entry name" value="Quinoprotein alcohol dehydrogenase-like"/>
    <property type="match status" value="1"/>
</dbReference>
<evidence type="ECO:0000256" key="1">
    <source>
        <dbReference type="SAM" id="MobiDB-lite"/>
    </source>
</evidence>